<organism evidence="1 2">
    <name type="scientific">Steroidobacter flavus</name>
    <dbReference type="NCBI Taxonomy" id="1842136"/>
    <lineage>
        <taxon>Bacteria</taxon>
        <taxon>Pseudomonadati</taxon>
        <taxon>Pseudomonadota</taxon>
        <taxon>Gammaproteobacteria</taxon>
        <taxon>Steroidobacterales</taxon>
        <taxon>Steroidobacteraceae</taxon>
        <taxon>Steroidobacter</taxon>
    </lineage>
</organism>
<dbReference type="EMBL" id="JBHSDU010000015">
    <property type="protein sequence ID" value="MFC4313480.1"/>
    <property type="molecule type" value="Genomic_DNA"/>
</dbReference>
<dbReference type="SUPFAM" id="SSF56281">
    <property type="entry name" value="Metallo-hydrolase/oxidoreductase"/>
    <property type="match status" value="1"/>
</dbReference>
<evidence type="ECO:0000313" key="1">
    <source>
        <dbReference type="EMBL" id="MFC4313480.1"/>
    </source>
</evidence>
<accession>A0ABV8T2C2</accession>
<dbReference type="RefSeq" id="WP_380603837.1">
    <property type="nucleotide sequence ID" value="NZ_JBHSDU010000015.1"/>
</dbReference>
<comment type="caution">
    <text evidence="1">The sequence shown here is derived from an EMBL/GenBank/DDBJ whole genome shotgun (WGS) entry which is preliminary data.</text>
</comment>
<dbReference type="PANTHER" id="PTHR46018">
    <property type="entry name" value="ZINC PHOSPHODIESTERASE ELAC PROTEIN 1"/>
    <property type="match status" value="1"/>
</dbReference>
<evidence type="ECO:0000313" key="2">
    <source>
        <dbReference type="Proteomes" id="UP001595904"/>
    </source>
</evidence>
<reference evidence="2" key="1">
    <citation type="journal article" date="2019" name="Int. J. Syst. Evol. Microbiol.">
        <title>The Global Catalogue of Microorganisms (GCM) 10K type strain sequencing project: providing services to taxonomists for standard genome sequencing and annotation.</title>
        <authorList>
            <consortium name="The Broad Institute Genomics Platform"/>
            <consortium name="The Broad Institute Genome Sequencing Center for Infectious Disease"/>
            <person name="Wu L."/>
            <person name="Ma J."/>
        </authorList>
    </citation>
    <scope>NUCLEOTIDE SEQUENCE [LARGE SCALE GENOMIC DNA]</scope>
    <source>
        <strain evidence="2">CGMCC 1.10759</strain>
    </source>
</reference>
<proteinExistence type="predicted"/>
<dbReference type="NCBIfam" id="NF002558">
    <property type="entry name" value="PRK02126.1"/>
    <property type="match status" value="1"/>
</dbReference>
<name>A0ABV8T2C2_9GAMM</name>
<keyword evidence="2" id="KW-1185">Reference proteome</keyword>
<sequence length="340" mass="38589">MRPIYHAKLVNGVWGDPGVCIDLKFQRRALLFDIGDVQSLSTRILLRVSDVFVSHTHMDHFAGFDHLLRVCLGRDTGVRMYGPANFISQVEHKLAAYTWNLVQNYSVDFIIEAHELRADGSVARACFRSRDKFIREPLPETVLKDGVLLEDEQFRVRTVALEHHDIVSLAFCFEESTHINVWKNQLESRGLPTGPWLTELKKLARAGAPDDTPVNVRWRTRDGSREKTFSLGELKRDVLEFVPGQKVCYVTDTGWTENNRARVIPFVANADLLFIEAVFLEADEALAAGKSHLTTTQAGTIARLASVKEAQPFHFSSRYHDDEATQRAEFLRAWQGAQIQ</sequence>
<dbReference type="Gene3D" id="3.60.15.10">
    <property type="entry name" value="Ribonuclease Z/Hydroxyacylglutathione hydrolase-like"/>
    <property type="match status" value="1"/>
</dbReference>
<dbReference type="Proteomes" id="UP001595904">
    <property type="component" value="Unassembled WGS sequence"/>
</dbReference>
<protein>
    <submittedName>
        <fullName evidence="1">MBL fold metallo-hydrolase</fullName>
    </submittedName>
</protein>
<dbReference type="InterPro" id="IPR036866">
    <property type="entry name" value="RibonucZ/Hydroxyglut_hydro"/>
</dbReference>
<dbReference type="PANTHER" id="PTHR46018:SF7">
    <property type="entry name" value="RIBONUCLEASE Z"/>
    <property type="match status" value="1"/>
</dbReference>
<gene>
    <name evidence="1" type="ORF">ACFPN2_30670</name>
</gene>